<accession>A0AA86VJN4</accession>
<name>A0AA86VJN4_9FABA</name>
<dbReference type="AlphaFoldDB" id="A0AA86VJN4"/>
<feature type="non-terminal residue" evidence="1">
    <location>
        <position position="68"/>
    </location>
</feature>
<protein>
    <submittedName>
        <fullName evidence="1">Uncharacterized protein</fullName>
    </submittedName>
</protein>
<evidence type="ECO:0000313" key="2">
    <source>
        <dbReference type="Proteomes" id="UP001189624"/>
    </source>
</evidence>
<keyword evidence="2" id="KW-1185">Reference proteome</keyword>
<sequence>MLKPDASCSISFEFAVKSSSRGSKAMGQDPGSVVSKSNILTRPAKLIVSYGKDEFKQKIGTNLTHHIG</sequence>
<reference evidence="1" key="1">
    <citation type="submission" date="2023-10" db="EMBL/GenBank/DDBJ databases">
        <authorList>
            <person name="Domelevo Entfellner J.-B."/>
        </authorList>
    </citation>
    <scope>NUCLEOTIDE SEQUENCE</scope>
</reference>
<evidence type="ECO:0000313" key="1">
    <source>
        <dbReference type="EMBL" id="CAJ1950981.1"/>
    </source>
</evidence>
<dbReference type="Proteomes" id="UP001189624">
    <property type="component" value="Chromosome 4"/>
</dbReference>
<proteinExistence type="predicted"/>
<dbReference type="Gramene" id="rna-AYBTSS11_LOCUS14536">
    <property type="protein sequence ID" value="CAJ1950981.1"/>
    <property type="gene ID" value="gene-AYBTSS11_LOCUS14536"/>
</dbReference>
<dbReference type="EMBL" id="OY731401">
    <property type="protein sequence ID" value="CAJ1950981.1"/>
    <property type="molecule type" value="Genomic_DNA"/>
</dbReference>
<organism evidence="1 2">
    <name type="scientific">Sphenostylis stenocarpa</name>
    <dbReference type="NCBI Taxonomy" id="92480"/>
    <lineage>
        <taxon>Eukaryota</taxon>
        <taxon>Viridiplantae</taxon>
        <taxon>Streptophyta</taxon>
        <taxon>Embryophyta</taxon>
        <taxon>Tracheophyta</taxon>
        <taxon>Spermatophyta</taxon>
        <taxon>Magnoliopsida</taxon>
        <taxon>eudicotyledons</taxon>
        <taxon>Gunneridae</taxon>
        <taxon>Pentapetalae</taxon>
        <taxon>rosids</taxon>
        <taxon>fabids</taxon>
        <taxon>Fabales</taxon>
        <taxon>Fabaceae</taxon>
        <taxon>Papilionoideae</taxon>
        <taxon>50 kb inversion clade</taxon>
        <taxon>NPAAA clade</taxon>
        <taxon>indigoferoid/millettioid clade</taxon>
        <taxon>Phaseoleae</taxon>
        <taxon>Sphenostylis</taxon>
    </lineage>
</organism>
<gene>
    <name evidence="1" type="ORF">AYBTSS11_LOCUS14536</name>
</gene>